<protein>
    <recommendedName>
        <fullName evidence="4">Sporulation protein</fullName>
    </recommendedName>
</protein>
<dbReference type="Proteomes" id="UP001596990">
    <property type="component" value="Unassembled WGS sequence"/>
</dbReference>
<keyword evidence="3" id="KW-1185">Reference proteome</keyword>
<evidence type="ECO:0008006" key="4">
    <source>
        <dbReference type="Google" id="ProtNLM"/>
    </source>
</evidence>
<name>A0ABW3L180_9BACI</name>
<sequence length="90" mass="9829">MRWFLSILLFILAGLLIEKGMDLAALGTDVDGDGIGVYFLGAEINDRVPESKIPHYAIQFYVAGGAATAIGMLMILSKFIPFLKLKPIEK</sequence>
<evidence type="ECO:0000313" key="3">
    <source>
        <dbReference type="Proteomes" id="UP001596990"/>
    </source>
</evidence>
<accession>A0ABW3L180</accession>
<dbReference type="EMBL" id="JBHTKL010000002">
    <property type="protein sequence ID" value="MFD1019264.1"/>
    <property type="molecule type" value="Genomic_DNA"/>
</dbReference>
<proteinExistence type="predicted"/>
<dbReference type="RefSeq" id="WP_386058815.1">
    <property type="nucleotide sequence ID" value="NZ_JBHTKL010000002.1"/>
</dbReference>
<gene>
    <name evidence="2" type="ORF">ACFQ2J_08660</name>
</gene>
<keyword evidence="1" id="KW-0472">Membrane</keyword>
<evidence type="ECO:0000313" key="2">
    <source>
        <dbReference type="EMBL" id="MFD1019264.1"/>
    </source>
</evidence>
<reference evidence="3" key="1">
    <citation type="journal article" date="2019" name="Int. J. Syst. Evol. Microbiol.">
        <title>The Global Catalogue of Microorganisms (GCM) 10K type strain sequencing project: providing services to taxonomists for standard genome sequencing and annotation.</title>
        <authorList>
            <consortium name="The Broad Institute Genomics Platform"/>
            <consortium name="The Broad Institute Genome Sequencing Center for Infectious Disease"/>
            <person name="Wu L."/>
            <person name="Ma J."/>
        </authorList>
    </citation>
    <scope>NUCLEOTIDE SEQUENCE [LARGE SCALE GENOMIC DNA]</scope>
    <source>
        <strain evidence="3">CCUG 56607</strain>
    </source>
</reference>
<evidence type="ECO:0000256" key="1">
    <source>
        <dbReference type="SAM" id="Phobius"/>
    </source>
</evidence>
<organism evidence="2 3">
    <name type="scientific">Thalassobacillus hwangdonensis</name>
    <dbReference type="NCBI Taxonomy" id="546108"/>
    <lineage>
        <taxon>Bacteria</taxon>
        <taxon>Bacillati</taxon>
        <taxon>Bacillota</taxon>
        <taxon>Bacilli</taxon>
        <taxon>Bacillales</taxon>
        <taxon>Bacillaceae</taxon>
        <taxon>Thalassobacillus</taxon>
    </lineage>
</organism>
<keyword evidence="1" id="KW-0812">Transmembrane</keyword>
<comment type="caution">
    <text evidence="2">The sequence shown here is derived from an EMBL/GenBank/DDBJ whole genome shotgun (WGS) entry which is preliminary data.</text>
</comment>
<keyword evidence="1" id="KW-1133">Transmembrane helix</keyword>
<feature type="transmembrane region" description="Helical" evidence="1">
    <location>
        <begin position="56"/>
        <end position="76"/>
    </location>
</feature>